<gene>
    <name evidence="3" type="ORF">CLOSAC_04360</name>
</gene>
<evidence type="ECO:0008006" key="5">
    <source>
        <dbReference type="Google" id="ProtNLM"/>
    </source>
</evidence>
<evidence type="ECO:0000313" key="4">
    <source>
        <dbReference type="Proteomes" id="UP000191154"/>
    </source>
</evidence>
<evidence type="ECO:0000313" key="3">
    <source>
        <dbReference type="EMBL" id="OOM16165.1"/>
    </source>
</evidence>
<comment type="caution">
    <text evidence="3">The sequence shown here is derived from an EMBL/GenBank/DDBJ whole genome shotgun (WGS) entry which is preliminary data.</text>
</comment>
<dbReference type="InterPro" id="IPR009343">
    <property type="entry name" value="DUF1002"/>
</dbReference>
<feature type="coiled-coil region" evidence="1">
    <location>
        <begin position="234"/>
        <end position="272"/>
    </location>
</feature>
<feature type="signal peptide" evidence="2">
    <location>
        <begin position="1"/>
        <end position="31"/>
    </location>
</feature>
<keyword evidence="2" id="KW-0732">Signal</keyword>
<feature type="chain" id="PRO_5013318022" description="DUF1002 domain-containing protein" evidence="2">
    <location>
        <begin position="32"/>
        <end position="300"/>
    </location>
</feature>
<dbReference type="AlphaFoldDB" id="A0A1S8NI58"/>
<protein>
    <recommendedName>
        <fullName evidence="5">DUF1002 domain-containing protein</fullName>
    </recommendedName>
</protein>
<dbReference type="Pfam" id="PF06207">
    <property type="entry name" value="DUF1002"/>
    <property type="match status" value="1"/>
</dbReference>
<accession>A0A1S8NI58</accession>
<evidence type="ECO:0000256" key="2">
    <source>
        <dbReference type="SAM" id="SignalP"/>
    </source>
</evidence>
<sequence length="300" mass="32628">MKFKQLIGKTCMAFLSLSLLVTFMPSSIAHADSFKSVTIGADLSEEQKNEMLKYFEVTKNDANILEVTSAEEHKYLGQVATESQLGNKSISCSYVEPTDKGGLNITTNNLTWVTDGMIKNALITAGIQNANVKASAPFKVSGTAALTGILKGFENSSSGKKIDENAKQAANEELVVTGDLGDKIGQNDAANLMNNIKKDVVKEKPKTDSDLNKLVDKNAEPYKTKLTDDDIAKIKSVMNKINQLDLNYNSIKDQLNDVTNQLKDKLSSVEAKGFFDKLGDLFSGFFHSIGSLFSSNSSDK</sequence>
<organism evidence="3 4">
    <name type="scientific">Clostridium saccharobutylicum</name>
    <dbReference type="NCBI Taxonomy" id="169679"/>
    <lineage>
        <taxon>Bacteria</taxon>
        <taxon>Bacillati</taxon>
        <taxon>Bacillota</taxon>
        <taxon>Clostridia</taxon>
        <taxon>Eubacteriales</taxon>
        <taxon>Clostridiaceae</taxon>
        <taxon>Clostridium</taxon>
    </lineage>
</organism>
<name>A0A1S8NI58_CLOSA</name>
<proteinExistence type="predicted"/>
<dbReference type="RefSeq" id="WP_077863909.1">
    <property type="nucleotide sequence ID" value="NZ_LZYZ01000001.1"/>
</dbReference>
<evidence type="ECO:0000256" key="1">
    <source>
        <dbReference type="SAM" id="Coils"/>
    </source>
</evidence>
<dbReference type="EMBL" id="LZYZ01000001">
    <property type="protein sequence ID" value="OOM16165.1"/>
    <property type="molecule type" value="Genomic_DNA"/>
</dbReference>
<reference evidence="3 4" key="1">
    <citation type="submission" date="2016-05" db="EMBL/GenBank/DDBJ databases">
        <title>Microbial solvent formation.</title>
        <authorList>
            <person name="Poehlein A."/>
            <person name="Montoya Solano J.D."/>
            <person name="Flitsch S."/>
            <person name="Krabben P."/>
            <person name="Duerre P."/>
            <person name="Daniel R."/>
        </authorList>
    </citation>
    <scope>NUCLEOTIDE SEQUENCE [LARGE SCALE GENOMIC DNA]</scope>
    <source>
        <strain evidence="3 4">L1-8</strain>
    </source>
</reference>
<dbReference type="Proteomes" id="UP000191154">
    <property type="component" value="Unassembled WGS sequence"/>
</dbReference>
<keyword evidence="1" id="KW-0175">Coiled coil</keyword>
<dbReference type="STRING" id="169679.CSACC_38370"/>